<protein>
    <recommendedName>
        <fullName evidence="4">Transmembrane protein</fullName>
    </recommendedName>
</protein>
<evidence type="ECO:0000256" key="1">
    <source>
        <dbReference type="SAM" id="Phobius"/>
    </source>
</evidence>
<keyword evidence="3" id="KW-1185">Reference proteome</keyword>
<evidence type="ECO:0008006" key="4">
    <source>
        <dbReference type="Google" id="ProtNLM"/>
    </source>
</evidence>
<feature type="transmembrane region" description="Helical" evidence="1">
    <location>
        <begin position="85"/>
        <end position="104"/>
    </location>
</feature>
<dbReference type="InterPro" id="IPR045713">
    <property type="entry name" value="DUF6069"/>
</dbReference>
<accession>A0A448NVF7</accession>
<dbReference type="AlphaFoldDB" id="A0A448NVF7"/>
<feature type="transmembrane region" description="Helical" evidence="1">
    <location>
        <begin position="52"/>
        <end position="73"/>
    </location>
</feature>
<dbReference type="Proteomes" id="UP000277858">
    <property type="component" value="Chromosome"/>
</dbReference>
<keyword evidence="1" id="KW-1133">Transmembrane helix</keyword>
<keyword evidence="1" id="KW-0472">Membrane</keyword>
<name>A0A448NVF7_9ACTN</name>
<sequence>MTDISGHTARRQLLANDLAVIVTTIICAMITWVMVAPVAGVDLSVGTGGQTISVSAGSVTLTAAATSIAGLLVLRLLERLSAHGLRIWLIVAIVVAVLSMLAPLGAVSTAAAGSLMALHGVVAAVLITGAYRAHRQRLDRFA</sequence>
<evidence type="ECO:0000313" key="3">
    <source>
        <dbReference type="Proteomes" id="UP000277858"/>
    </source>
</evidence>
<feature type="transmembrane region" description="Helical" evidence="1">
    <location>
        <begin position="110"/>
        <end position="131"/>
    </location>
</feature>
<evidence type="ECO:0000313" key="2">
    <source>
        <dbReference type="EMBL" id="VEI01887.1"/>
    </source>
</evidence>
<keyword evidence="1" id="KW-0812">Transmembrane</keyword>
<organism evidence="2 3">
    <name type="scientific">Acidipropionibacterium jensenii</name>
    <dbReference type="NCBI Taxonomy" id="1749"/>
    <lineage>
        <taxon>Bacteria</taxon>
        <taxon>Bacillati</taxon>
        <taxon>Actinomycetota</taxon>
        <taxon>Actinomycetes</taxon>
        <taxon>Propionibacteriales</taxon>
        <taxon>Propionibacteriaceae</taxon>
        <taxon>Acidipropionibacterium</taxon>
    </lineage>
</organism>
<proteinExistence type="predicted"/>
<dbReference type="EMBL" id="LR134473">
    <property type="protein sequence ID" value="VEI01887.1"/>
    <property type="molecule type" value="Genomic_DNA"/>
</dbReference>
<dbReference type="Pfam" id="PF19545">
    <property type="entry name" value="DUF6069"/>
    <property type="match status" value="1"/>
</dbReference>
<reference evidence="2 3" key="1">
    <citation type="submission" date="2018-12" db="EMBL/GenBank/DDBJ databases">
        <authorList>
            <consortium name="Pathogen Informatics"/>
        </authorList>
    </citation>
    <scope>NUCLEOTIDE SEQUENCE [LARGE SCALE GENOMIC DNA]</scope>
    <source>
        <strain evidence="2 3">NCTC13652</strain>
    </source>
</reference>
<gene>
    <name evidence="2" type="ORF">NCTC13652_00038</name>
</gene>
<feature type="transmembrane region" description="Helical" evidence="1">
    <location>
        <begin position="18"/>
        <end position="40"/>
    </location>
</feature>